<dbReference type="AlphaFoldDB" id="A0A6P7U9S1"/>
<accession>A0A6P7U9S1</accession>
<keyword evidence="2" id="KW-0812">Transmembrane</keyword>
<protein>
    <submittedName>
        <fullName evidence="4">Uncharacterized protein LOC115232395 isoform X1</fullName>
    </submittedName>
</protein>
<evidence type="ECO:0000313" key="4">
    <source>
        <dbReference type="RefSeq" id="XP_029658112.1"/>
    </source>
</evidence>
<name>A0A6P7U9S1_9MOLL</name>
<keyword evidence="2" id="KW-0472">Membrane</keyword>
<evidence type="ECO:0000313" key="3">
    <source>
        <dbReference type="Proteomes" id="UP000515154"/>
    </source>
</evidence>
<dbReference type="Proteomes" id="UP000515154">
    <property type="component" value="Linkage group LG2"/>
</dbReference>
<feature type="region of interest" description="Disordered" evidence="1">
    <location>
        <begin position="325"/>
        <end position="370"/>
    </location>
</feature>
<dbReference type="RefSeq" id="XP_029658112.1">
    <property type="nucleotide sequence ID" value="XM_029802252.2"/>
</dbReference>
<reference evidence="4" key="1">
    <citation type="submission" date="2025-08" db="UniProtKB">
        <authorList>
            <consortium name="RefSeq"/>
        </authorList>
    </citation>
    <scope>IDENTIFICATION</scope>
</reference>
<proteinExistence type="predicted"/>
<evidence type="ECO:0000256" key="1">
    <source>
        <dbReference type="SAM" id="MobiDB-lite"/>
    </source>
</evidence>
<evidence type="ECO:0000256" key="2">
    <source>
        <dbReference type="SAM" id="Phobius"/>
    </source>
</evidence>
<dbReference type="KEGG" id="osn:115232395"/>
<keyword evidence="3" id="KW-1185">Reference proteome</keyword>
<organism evidence="3 4">
    <name type="scientific">Octopus sinensis</name>
    <name type="common">East Asian common octopus</name>
    <dbReference type="NCBI Taxonomy" id="2607531"/>
    <lineage>
        <taxon>Eukaryota</taxon>
        <taxon>Metazoa</taxon>
        <taxon>Spiralia</taxon>
        <taxon>Lophotrochozoa</taxon>
        <taxon>Mollusca</taxon>
        <taxon>Cephalopoda</taxon>
        <taxon>Coleoidea</taxon>
        <taxon>Octopodiformes</taxon>
        <taxon>Octopoda</taxon>
        <taxon>Incirrata</taxon>
        <taxon>Octopodidae</taxon>
        <taxon>Octopus</taxon>
    </lineage>
</organism>
<feature type="transmembrane region" description="Helical" evidence="2">
    <location>
        <begin position="221"/>
        <end position="243"/>
    </location>
</feature>
<gene>
    <name evidence="4" type="primary">LOC115232395</name>
</gene>
<sequence>MDSSYYKVTQYNDTSTLWIANVTWENSKWFVEDDNLEFGKIDLDINVRPKIETKSTSTEHIVMAKCSHPRTTIRCYYGQERLSFTHESVSKCPDGRTFSTIGILRYPRLCGDLTCWFTIGKIFMEDRLLKFGMKPKIEITKSSCEYKITARDSSPLTSIECFAGNKLLEFTNVRKSNSSDERTFRNIMTLLLSNYSGNVTCNVITIMENQCKNPTPRSNTVIIVFVVLFSLLLILVCFLFWYIMKTCKRRRETGETPKLSIYNMMQNKENGQVLKHGYVPVNYEETGETPKLSIYNMMQNKENGQVLKHGYVPVNYEGPSIILDEEADSRPVSNEGRERESQPNENIPASIEGRERESQPNENIPASIEGPFHGTCSMIIAIH</sequence>
<keyword evidence="2" id="KW-1133">Transmembrane helix</keyword>